<sequence>MADEKPLKENPDAQFRFAMSDDGMKLGVNRYFPATGGRKPSVDLIREQVAEAGVRLPVDEDAARRVVEAIHDGRPFTGIALVRGIPPGEPQHGALIALGDLDYPVFPQDRFARYREPRSARPGETIDGTPIPTKHDFKPEDIQVTVGDNVDWDPTTESYVSRVWGMARLKGGVITVDPIPRITEDEIAVMGTVHHRDFQGNPVTPSKLEKEIRDMGVVIDIDPDRLEARIEQASKTGAPLFDQVIVQGVHPIPGRDGWLEYLVSTREDAGTEDESGRMDFRNRGAHPMVRPGQSIARYHHPTPGEGGIDIYGKTIPAHAGRELHIHLGENVTLLDDGVTYQSKGEGVAVMERNQLSVTSCLEIPGNVDFNSGNVRLEYGSVKIKGSIQAGFSVSAPLHVIVEGSIESSSVRAGGMVSVSGGILMPEGGSVIAGSEVSANYTVNANIQAGGDVTIANEISNSIIRAKGKLVAVSGKGIIHGGHIITGKGVLVNEIGSELGIKTVVQVDIDHPEDESLRAQRAKMTQAIRKIDEALGTDPPEVILMRTPEAKRRAVAEVLTHRRTLARRRRAITDQIHKLIDARQRRLSGVSITARRVIHPGVIVKFGKMGRQFGKQAGPSTLFWDTRNWSIGIK</sequence>
<feature type="domain" description="Flagellar Assembly Protein A N-terminal region" evidence="1">
    <location>
        <begin position="181"/>
        <end position="352"/>
    </location>
</feature>
<gene>
    <name evidence="2" type="ORF">JCM14722_14410</name>
</gene>
<evidence type="ECO:0000259" key="1">
    <source>
        <dbReference type="Pfam" id="PF20250"/>
    </source>
</evidence>
<dbReference type="Pfam" id="PF03961">
    <property type="entry name" value="FapA"/>
    <property type="match status" value="1"/>
</dbReference>
<protein>
    <recommendedName>
        <fullName evidence="1">Flagellar Assembly Protein A N-terminal region domain-containing protein</fullName>
    </recommendedName>
</protein>
<dbReference type="PANTHER" id="PTHR38032">
    <property type="entry name" value="POLYMERASE-RELATED"/>
    <property type="match status" value="1"/>
</dbReference>
<keyword evidence="3" id="KW-1185">Reference proteome</keyword>
<proteinExistence type="predicted"/>
<reference evidence="2" key="1">
    <citation type="submission" date="2022-08" db="EMBL/GenBank/DDBJ databases">
        <title>Genome Sequence of the sulphate-reducing bacterium, Pseudodesulfovibrio portus JCM14722.</title>
        <authorList>
            <person name="Kondo R."/>
            <person name="Kataoka T."/>
        </authorList>
    </citation>
    <scope>NUCLEOTIDE SEQUENCE</scope>
    <source>
        <strain evidence="2">JCM 14722</strain>
    </source>
</reference>
<dbReference type="Proteomes" id="UP001061361">
    <property type="component" value="Chromosome"/>
</dbReference>
<dbReference type="InterPro" id="IPR005646">
    <property type="entry name" value="FapA"/>
</dbReference>
<dbReference type="InterPro" id="IPR046865">
    <property type="entry name" value="FapA_b_solenoid"/>
</dbReference>
<dbReference type="EMBL" id="AP026708">
    <property type="protein sequence ID" value="BDQ33899.1"/>
    <property type="molecule type" value="Genomic_DNA"/>
</dbReference>
<evidence type="ECO:0000313" key="3">
    <source>
        <dbReference type="Proteomes" id="UP001061361"/>
    </source>
</evidence>
<name>A0ABM8AR83_9BACT</name>
<dbReference type="Pfam" id="PF20250">
    <property type="entry name" value="FapA_N"/>
    <property type="match status" value="1"/>
</dbReference>
<organism evidence="2 3">
    <name type="scientific">Pseudodesulfovibrio portus</name>
    <dbReference type="NCBI Taxonomy" id="231439"/>
    <lineage>
        <taxon>Bacteria</taxon>
        <taxon>Pseudomonadati</taxon>
        <taxon>Thermodesulfobacteriota</taxon>
        <taxon>Desulfovibrionia</taxon>
        <taxon>Desulfovibrionales</taxon>
        <taxon>Desulfovibrionaceae</taxon>
    </lineage>
</organism>
<dbReference type="RefSeq" id="WP_264983951.1">
    <property type="nucleotide sequence ID" value="NZ_AP026708.1"/>
</dbReference>
<dbReference type="InterPro" id="IPR046866">
    <property type="entry name" value="FapA_N"/>
</dbReference>
<evidence type="ECO:0000313" key="2">
    <source>
        <dbReference type="EMBL" id="BDQ33899.1"/>
    </source>
</evidence>
<dbReference type="PANTHER" id="PTHR38032:SF1">
    <property type="entry name" value="RNA-BINDING PROTEIN KHPB N-TERMINAL DOMAIN-CONTAINING PROTEIN"/>
    <property type="match status" value="1"/>
</dbReference>
<accession>A0ABM8AR83</accession>